<dbReference type="SMART" id="SM00609">
    <property type="entry name" value="VIT"/>
    <property type="match status" value="1"/>
</dbReference>
<dbReference type="GeneTree" id="ENSGT00940000154554"/>
<dbReference type="AlphaFoldDB" id="A0A673ZRX1"/>
<evidence type="ECO:0000256" key="7">
    <source>
        <dbReference type="ARBA" id="ARBA00022974"/>
    </source>
</evidence>
<keyword evidence="6" id="KW-0722">Serine protease inhibitor</keyword>
<dbReference type="FunFam" id="3.40.50.410:FF:000013">
    <property type="entry name" value="inter-alpha-trypsin inhibitor heavy chain H2"/>
    <property type="match status" value="1"/>
</dbReference>
<dbReference type="Proteomes" id="UP000472277">
    <property type="component" value="Chromosome 16"/>
</dbReference>
<feature type="domain" description="VWFA" evidence="11">
    <location>
        <begin position="224"/>
        <end position="407"/>
    </location>
</feature>
<dbReference type="PROSITE" id="PS51468">
    <property type="entry name" value="VIT"/>
    <property type="match status" value="1"/>
</dbReference>
<dbReference type="PANTHER" id="PTHR10338:SF115">
    <property type="entry name" value="INTER-ALPHA-TRYPSIN INHIBITOR HEAVY CHAIN H3"/>
    <property type="match status" value="1"/>
</dbReference>
<dbReference type="InterPro" id="IPR013694">
    <property type="entry name" value="VIT"/>
</dbReference>
<keyword evidence="14" id="KW-1185">Reference proteome</keyword>
<evidence type="ECO:0000313" key="14">
    <source>
        <dbReference type="Proteomes" id="UP000472277"/>
    </source>
</evidence>
<dbReference type="InterPro" id="IPR010600">
    <property type="entry name" value="ITI_HC_C"/>
</dbReference>
<dbReference type="InterPro" id="IPR050934">
    <property type="entry name" value="ITIH"/>
</dbReference>
<dbReference type="Pfam" id="PF08487">
    <property type="entry name" value="VIT"/>
    <property type="match status" value="1"/>
</dbReference>
<protein>
    <recommendedName>
        <fullName evidence="10">Inter-alpha-trypsin inhibitor heavy chain H3</fullName>
    </recommendedName>
</protein>
<dbReference type="InterPro" id="IPR036465">
    <property type="entry name" value="vWFA_dom_sf"/>
</dbReference>
<accession>A0A673ZRX1</accession>
<evidence type="ECO:0000256" key="1">
    <source>
        <dbReference type="ARBA" id="ARBA00004613"/>
    </source>
</evidence>
<evidence type="ECO:0000256" key="6">
    <source>
        <dbReference type="ARBA" id="ARBA00022900"/>
    </source>
</evidence>
<gene>
    <name evidence="13" type="primary">LOC115150790</name>
</gene>
<dbReference type="Pfam" id="PF06668">
    <property type="entry name" value="ITI_HC_C"/>
    <property type="match status" value="1"/>
</dbReference>
<evidence type="ECO:0000259" key="11">
    <source>
        <dbReference type="PROSITE" id="PS50234"/>
    </source>
</evidence>
<evidence type="ECO:0000313" key="13">
    <source>
        <dbReference type="Ensembl" id="ENSSTUP00000049598.1"/>
    </source>
</evidence>
<keyword evidence="7" id="KW-0654">Proteoglycan</keyword>
<dbReference type="PANTHER" id="PTHR10338">
    <property type="entry name" value="INTER-ALPHA-TRYPSIN INHIBITOR HEAVY CHAIN FAMILY MEMBER"/>
    <property type="match status" value="1"/>
</dbReference>
<dbReference type="Gene3D" id="3.40.50.410">
    <property type="entry name" value="von Willebrand factor, type A domain"/>
    <property type="match status" value="1"/>
</dbReference>
<keyword evidence="4" id="KW-0646">Protease inhibitor</keyword>
<reference evidence="13" key="2">
    <citation type="submission" date="2025-09" db="UniProtKB">
        <authorList>
            <consortium name="Ensembl"/>
        </authorList>
    </citation>
    <scope>IDENTIFICATION</scope>
</reference>
<dbReference type="SMART" id="SM00327">
    <property type="entry name" value="VWA"/>
    <property type="match status" value="1"/>
</dbReference>
<evidence type="ECO:0000256" key="10">
    <source>
        <dbReference type="ARBA" id="ARBA00039924"/>
    </source>
</evidence>
<keyword evidence="3" id="KW-0964">Secreted</keyword>
<evidence type="ECO:0000259" key="12">
    <source>
        <dbReference type="PROSITE" id="PS51468"/>
    </source>
</evidence>
<dbReference type="GO" id="GO:0005576">
    <property type="term" value="C:extracellular region"/>
    <property type="evidence" value="ECO:0007669"/>
    <property type="project" value="UniProtKB-SubCell"/>
</dbReference>
<comment type="similarity">
    <text evidence="2">Belongs to the ITIH family.</text>
</comment>
<comment type="function">
    <text evidence="9">May act as a carrier of hyaluronan in serum or as a binding protein between hyaluronan and other matrix protein, including those on cell surfaces in tissues to regulate the localization, synthesis and degradation of hyaluronan which are essential to cells undergoing biological processes.</text>
</comment>
<dbReference type="GO" id="GO:0004867">
    <property type="term" value="F:serine-type endopeptidase inhibitor activity"/>
    <property type="evidence" value="ECO:0007669"/>
    <property type="project" value="UniProtKB-KW"/>
</dbReference>
<dbReference type="Pfam" id="PF00092">
    <property type="entry name" value="VWA"/>
    <property type="match status" value="1"/>
</dbReference>
<dbReference type="SUPFAM" id="SSF53300">
    <property type="entry name" value="vWA-like"/>
    <property type="match status" value="1"/>
</dbReference>
<evidence type="ECO:0000256" key="5">
    <source>
        <dbReference type="ARBA" id="ARBA00022729"/>
    </source>
</evidence>
<reference evidence="13" key="1">
    <citation type="submission" date="2025-08" db="UniProtKB">
        <authorList>
            <consortium name="Ensembl"/>
        </authorList>
    </citation>
    <scope>IDENTIFICATION</scope>
</reference>
<dbReference type="GO" id="GO:0030212">
    <property type="term" value="P:hyaluronan metabolic process"/>
    <property type="evidence" value="ECO:0007669"/>
    <property type="project" value="InterPro"/>
</dbReference>
<dbReference type="PROSITE" id="PS50234">
    <property type="entry name" value="VWFA"/>
    <property type="match status" value="1"/>
</dbReference>
<dbReference type="Ensembl" id="ENSSTUT00000051860.1">
    <property type="protein sequence ID" value="ENSSTUP00000049598.1"/>
    <property type="gene ID" value="ENSSTUG00000020569.1"/>
</dbReference>
<evidence type="ECO:0000256" key="9">
    <source>
        <dbReference type="ARBA" id="ARBA00037051"/>
    </source>
</evidence>
<name>A0A673ZRX1_SALTR</name>
<feature type="domain" description="VIT" evidence="12">
    <location>
        <begin position="1"/>
        <end position="98"/>
    </location>
</feature>
<evidence type="ECO:0000256" key="4">
    <source>
        <dbReference type="ARBA" id="ARBA00022690"/>
    </source>
</evidence>
<proteinExistence type="inferred from homology"/>
<comment type="subcellular location">
    <subcellularLocation>
        <location evidence="1">Secreted</location>
    </subcellularLocation>
</comment>
<dbReference type="InterPro" id="IPR002035">
    <property type="entry name" value="VWF_A"/>
</dbReference>
<evidence type="ECO:0000256" key="8">
    <source>
        <dbReference type="ARBA" id="ARBA00023180"/>
    </source>
</evidence>
<evidence type="ECO:0000256" key="2">
    <source>
        <dbReference type="ARBA" id="ARBA00010158"/>
    </source>
</evidence>
<keyword evidence="8" id="KW-0325">Glycoprotein</keyword>
<sequence>TVITSSALNKAKSSQEVFFEVDLPKTAFITNFSMSIEGQTYTGEVKEKEKAKKQYQKAVSTGQTAGLVKASGRKMEKFTVSVNIAANSNVTFILTHEELLQRKLGQYEIMTRVKPKQLVQHFEIVADIYEPQGIAFLEAYGTFISNELLPLVEKTVTDKKAHISFCPTLDQQRKCPGCDGTLIDGDFFIKYDVNRAEIIGDIQIVNGYFVHFFAPPDLPRVPKNVVFVIDRSGSMSGIKLEQTKQAMLTILNDLAEDDYFGIVLFDSSISTWKESLTKATKENVSEAQKFIQRIIDYGTTNINDAVMKAVDMIMKGKRDKNVPERSVSMVILMTDGMPNSGESSVPQIQENVLLAMGGNMTLFCLGFGDDVDYSFLDVMSRQNKGLARRIYEGSDATVQLQGFYEEVASPLLSEVDLRYPDNLVNSLTTSHYKQLFNGSEIVVAGRLTDYSLDNFLVEVFAQGFEEDFIVKGQASAQEWDILYPEQEYIFGDYTERLWAYLTIQELLKTGNAEEKGNATAQALEMSLQYSFVTPLTSMVVTKPETDEGPEGPLIADKLTEGITSGVSYLTLDGDPHFMIELPEQEDALCFNIDDKPGTIFNLVRDQLAGILVNGQTIGDKKGAPDGKVNTYFGRFGIVHQGLGVRLEVTTHDITVSQDGKQAKLFCMDLQVTKDSSLTVTLRDSVRFVVILHKVWKQHPYHQDYLGFYTLDSHLLSPSVHGLLGQFYHGVQFEVRDMRPGEVPEKPDATMLVKGQELTVTRGWQRDFRWDVKNGENIPCWFIHSNGNGLIDGNHTDYIMSGLFMTV</sequence>
<organism evidence="13 14">
    <name type="scientific">Salmo trutta</name>
    <name type="common">Brown trout</name>
    <dbReference type="NCBI Taxonomy" id="8032"/>
    <lineage>
        <taxon>Eukaryota</taxon>
        <taxon>Metazoa</taxon>
        <taxon>Chordata</taxon>
        <taxon>Craniata</taxon>
        <taxon>Vertebrata</taxon>
        <taxon>Euteleostomi</taxon>
        <taxon>Actinopterygii</taxon>
        <taxon>Neopterygii</taxon>
        <taxon>Teleostei</taxon>
        <taxon>Protacanthopterygii</taxon>
        <taxon>Salmoniformes</taxon>
        <taxon>Salmonidae</taxon>
        <taxon>Salmoninae</taxon>
        <taxon>Salmo</taxon>
    </lineage>
</organism>
<keyword evidence="5" id="KW-0732">Signal</keyword>
<evidence type="ECO:0000256" key="3">
    <source>
        <dbReference type="ARBA" id="ARBA00022525"/>
    </source>
</evidence>